<evidence type="ECO:0000259" key="3">
    <source>
        <dbReference type="Pfam" id="PF00588"/>
    </source>
</evidence>
<dbReference type="VEuPathDB" id="VectorBase:PPAI002171"/>
<dbReference type="CDD" id="cd18091">
    <property type="entry name" value="SpoU-like_TRM3-like"/>
    <property type="match status" value="1"/>
</dbReference>
<keyword evidence="5" id="KW-1185">Reference proteome</keyword>
<dbReference type="EMBL" id="AJVK01011227">
    <property type="status" value="NOT_ANNOTATED_CDS"/>
    <property type="molecule type" value="Genomic_DNA"/>
</dbReference>
<reference evidence="4" key="1">
    <citation type="submission" date="2022-08" db="UniProtKB">
        <authorList>
            <consortium name="EnsemblMetazoa"/>
        </authorList>
    </citation>
    <scope>IDENTIFICATION</scope>
    <source>
        <strain evidence="4">Israel</strain>
    </source>
</reference>
<dbReference type="InterPro" id="IPR044748">
    <property type="entry name" value="Trm3/TARBP1_C"/>
</dbReference>
<dbReference type="PANTHER" id="PTHR12029">
    <property type="entry name" value="RNA METHYLTRANSFERASE"/>
    <property type="match status" value="1"/>
</dbReference>
<keyword evidence="2" id="KW-0808">Transferase</keyword>
<dbReference type="SUPFAM" id="SSF75217">
    <property type="entry name" value="alpha/beta knot"/>
    <property type="match status" value="1"/>
</dbReference>
<feature type="domain" description="tRNA/rRNA methyltransferase SpoU type" evidence="3">
    <location>
        <begin position="621"/>
        <end position="703"/>
    </location>
</feature>
<evidence type="ECO:0000313" key="4">
    <source>
        <dbReference type="EnsemblMetazoa" id="PPAI002171-PA"/>
    </source>
</evidence>
<name>A0A1B0GM97_PHLPP</name>
<dbReference type="VEuPathDB" id="VectorBase:PPAPM1_002215"/>
<sequence length="751" mass="86816">MDHLTKRAIILLLLKFVKKVEKSLKDEDRVIILKRITEGSPKDEEFLKTCQDAINCKILSEAPRDLIKEFNGNILEILDHANDFEERDLAKLAELVDKKNYEINEEKTAELVDKFQGCSFKKKFVTLLILKSGAKYPSSDMWKDFINSNFSRNEFEPCSRALKLLYEKVLFELLLQVIQQFWNLPDAAQPLDSDVILEIIGRRLECGEDFCNTMFLFKFLYFFNISQKQKAFAKRLLDLSYKEMMAYRGKSHFSLYCSSFIECFPTKDIPISITIEKLLQDISLNSPEITKAIAEKLPFLNLELLANLLSSREGVDASFFTKNSPLRDLQFEIVDFVVNSKKYKAVLEELLKKYDAMSKTKAMYYPNSHHHLTKLRIVQGIAAIVHHTNIWRPEYLEFLLNEANQPSILYILELIVAQTIPDETISHLTEMLKSAKHLKMHSAQSIFCILYLLCRKKNSPDFCRTCFNAIYPWTMGQNFSCRLYAQIAILKIHKLLSDTQSQPQEKYITKSLLFSFYELSGNPEKNMERLKSDFRFNFLNENYLLSPTYIFRDIPRITGVAETEIVSYCNGEEDLKTIVHPWQQKQAPGVTSVQETYENIQTKIVPPEEFGHEDERKSSGLIVCASLVDNHPNLGGLARTCEIFGVQKFILNSLRDVENSQFLALSMSAEKWLMLEEVKKWQLIDFCAEMKRQGYTIVGAEQTHEKEGLPADVIANLDIVVEIPQIGRLRSLNVHVTGSIFIYEYAKQHLI</sequence>
<protein>
    <recommendedName>
        <fullName evidence="3">tRNA/rRNA methyltransferase SpoU type domain-containing protein</fullName>
    </recommendedName>
</protein>
<dbReference type="InterPro" id="IPR029026">
    <property type="entry name" value="tRNA_m1G_MTases_N"/>
</dbReference>
<accession>A0A1B0GM97</accession>
<dbReference type="InterPro" id="IPR029028">
    <property type="entry name" value="Alpha/beta_knot_MTases"/>
</dbReference>
<evidence type="ECO:0000256" key="2">
    <source>
        <dbReference type="ARBA" id="ARBA00022679"/>
    </source>
</evidence>
<dbReference type="EMBL" id="AJVK01011225">
    <property type="status" value="NOT_ANNOTATED_CDS"/>
    <property type="molecule type" value="Genomic_DNA"/>
</dbReference>
<dbReference type="GO" id="GO:0016423">
    <property type="term" value="F:tRNA (guanine) methyltransferase activity"/>
    <property type="evidence" value="ECO:0007669"/>
    <property type="project" value="InterPro"/>
</dbReference>
<keyword evidence="1" id="KW-0489">Methyltransferase</keyword>
<evidence type="ECO:0000313" key="5">
    <source>
        <dbReference type="Proteomes" id="UP000092462"/>
    </source>
</evidence>
<evidence type="ECO:0000256" key="1">
    <source>
        <dbReference type="ARBA" id="ARBA00022603"/>
    </source>
</evidence>
<dbReference type="AlphaFoldDB" id="A0A1B0GM97"/>
<dbReference type="GO" id="GO:0030488">
    <property type="term" value="P:tRNA methylation"/>
    <property type="evidence" value="ECO:0007669"/>
    <property type="project" value="InterPro"/>
</dbReference>
<dbReference type="PANTHER" id="PTHR12029:SF11">
    <property type="entry name" value="METHYLTRANSFERASE TARBP1-RELATED"/>
    <property type="match status" value="1"/>
</dbReference>
<dbReference type="InterPro" id="IPR001537">
    <property type="entry name" value="SpoU_MeTrfase"/>
</dbReference>
<organism evidence="4 5">
    <name type="scientific">Phlebotomus papatasi</name>
    <name type="common">Sandfly</name>
    <dbReference type="NCBI Taxonomy" id="29031"/>
    <lineage>
        <taxon>Eukaryota</taxon>
        <taxon>Metazoa</taxon>
        <taxon>Ecdysozoa</taxon>
        <taxon>Arthropoda</taxon>
        <taxon>Hexapoda</taxon>
        <taxon>Insecta</taxon>
        <taxon>Pterygota</taxon>
        <taxon>Neoptera</taxon>
        <taxon>Endopterygota</taxon>
        <taxon>Diptera</taxon>
        <taxon>Nematocera</taxon>
        <taxon>Psychodoidea</taxon>
        <taxon>Psychodidae</taxon>
        <taxon>Phlebotomus</taxon>
        <taxon>Phlebotomus</taxon>
    </lineage>
</organism>
<dbReference type="EnsemblMetazoa" id="PPAI002171-RA">
    <property type="protein sequence ID" value="PPAI002171-PA"/>
    <property type="gene ID" value="PPAI002171"/>
</dbReference>
<dbReference type="Gene3D" id="3.40.1280.10">
    <property type="match status" value="2"/>
</dbReference>
<dbReference type="Proteomes" id="UP000092462">
    <property type="component" value="Unassembled WGS sequence"/>
</dbReference>
<dbReference type="InterPro" id="IPR045330">
    <property type="entry name" value="TRM3/TARBP1"/>
</dbReference>
<proteinExistence type="predicted"/>
<dbReference type="EMBL" id="AJVK01011226">
    <property type="status" value="NOT_ANNOTATED_CDS"/>
    <property type="molecule type" value="Genomic_DNA"/>
</dbReference>
<dbReference type="Pfam" id="PF00588">
    <property type="entry name" value="SpoU_methylase"/>
    <property type="match status" value="1"/>
</dbReference>
<dbReference type="GO" id="GO:0003723">
    <property type="term" value="F:RNA binding"/>
    <property type="evidence" value="ECO:0007669"/>
    <property type="project" value="InterPro"/>
</dbReference>